<dbReference type="GeneID" id="86823169"/>
<name>C0CSJ4_BLAHS</name>
<dbReference type="HOGENOM" id="CLU_031040_1_0_9"/>
<dbReference type="Pfam" id="PF01641">
    <property type="entry name" value="SelR"/>
    <property type="match status" value="1"/>
</dbReference>
<dbReference type="eggNOG" id="COG0229">
    <property type="taxonomic scope" value="Bacteria"/>
</dbReference>
<dbReference type="InterPro" id="IPR002579">
    <property type="entry name" value="Met_Sox_Rdtase_MsrB_dom"/>
</dbReference>
<dbReference type="Pfam" id="PF01625">
    <property type="entry name" value="PMSR"/>
    <property type="match status" value="1"/>
</dbReference>
<dbReference type="InterPro" id="IPR028427">
    <property type="entry name" value="Met_Sox_Rdtase_MsrB"/>
</dbReference>
<evidence type="ECO:0000259" key="10">
    <source>
        <dbReference type="PROSITE" id="PS51790"/>
    </source>
</evidence>
<comment type="function">
    <text evidence="9">Has an important function as a repair enzyme for proteins that have been inactivated by oxidation. Catalyzes the reversible oxidation-reduction of methionine sulfoxide in proteins to methionine.</text>
</comment>
<dbReference type="AlphaFoldDB" id="C0CSJ4"/>
<evidence type="ECO:0000256" key="8">
    <source>
        <dbReference type="HAMAP-Rule" id="MF_01400"/>
    </source>
</evidence>
<dbReference type="InterPro" id="IPR011057">
    <property type="entry name" value="Mss4-like_sf"/>
</dbReference>
<dbReference type="HAMAP" id="MF_01401">
    <property type="entry name" value="MsrA"/>
    <property type="match status" value="1"/>
</dbReference>
<accession>C0CSJ4</accession>
<comment type="catalytic activity">
    <reaction evidence="6 8">
        <text>L-methionyl-[protein] + [thioredoxin]-disulfide + H2O = L-methionyl-(R)-S-oxide-[protein] + [thioredoxin]-dithiol</text>
        <dbReference type="Rhea" id="RHEA:24164"/>
        <dbReference type="Rhea" id="RHEA-COMP:10698"/>
        <dbReference type="Rhea" id="RHEA-COMP:10700"/>
        <dbReference type="Rhea" id="RHEA-COMP:12313"/>
        <dbReference type="Rhea" id="RHEA-COMP:12314"/>
        <dbReference type="ChEBI" id="CHEBI:15377"/>
        <dbReference type="ChEBI" id="CHEBI:16044"/>
        <dbReference type="ChEBI" id="CHEBI:29950"/>
        <dbReference type="ChEBI" id="CHEBI:45764"/>
        <dbReference type="ChEBI" id="CHEBI:50058"/>
        <dbReference type="EC" id="1.8.4.12"/>
    </reaction>
</comment>
<evidence type="ECO:0000256" key="4">
    <source>
        <dbReference type="ARBA" id="ARBA00023268"/>
    </source>
</evidence>
<evidence type="ECO:0000256" key="7">
    <source>
        <dbReference type="ARBA" id="ARBA00048782"/>
    </source>
</evidence>
<dbReference type="GO" id="GO:0008113">
    <property type="term" value="F:peptide-methionine (S)-S-oxide reductase activity"/>
    <property type="evidence" value="ECO:0007669"/>
    <property type="project" value="UniProtKB-UniRule"/>
</dbReference>
<dbReference type="RefSeq" id="WP_005952558.1">
    <property type="nucleotide sequence ID" value="NZ_CP136423.1"/>
</dbReference>
<protein>
    <recommendedName>
        <fullName evidence="8 9">Multifunctional fusion protein</fullName>
    </recommendedName>
    <domain>
        <recommendedName>
            <fullName evidence="9">Peptide methionine sulfoxide reductase MsrA</fullName>
            <shortName evidence="9">Protein-methionine-S-oxide reductase</shortName>
            <ecNumber evidence="9">1.8.4.11</ecNumber>
        </recommendedName>
        <alternativeName>
            <fullName evidence="9">Peptide-methionine (S)-S-oxide reductase</fullName>
            <shortName evidence="9">Peptide Met(O) reductase</shortName>
        </alternativeName>
    </domain>
    <domain>
        <recommendedName>
            <fullName evidence="8">Peptide methionine sulfoxide reductase MsrB</fullName>
            <ecNumber evidence="8">1.8.4.12</ecNumber>
        </recommendedName>
        <alternativeName>
            <fullName evidence="8">Peptide-methionine (R)-S-oxide reductase</fullName>
        </alternativeName>
    </domain>
</protein>
<dbReference type="NCBIfam" id="TIGR00401">
    <property type="entry name" value="msrA"/>
    <property type="match status" value="1"/>
</dbReference>
<dbReference type="PATRIC" id="fig|476272.21.peg.548"/>
<dbReference type="PANTHER" id="PTHR10173">
    <property type="entry name" value="METHIONINE SULFOXIDE REDUCTASE"/>
    <property type="match status" value="1"/>
</dbReference>
<dbReference type="HAMAP" id="MF_01400">
    <property type="entry name" value="MsrB"/>
    <property type="match status" value="1"/>
</dbReference>
<dbReference type="PROSITE" id="PS51790">
    <property type="entry name" value="MSRB"/>
    <property type="match status" value="1"/>
</dbReference>
<dbReference type="Gene3D" id="3.30.1060.10">
    <property type="entry name" value="Peptide methionine sulphoxide reductase MsrA"/>
    <property type="match status" value="1"/>
</dbReference>
<feature type="active site" description="Nucleophile" evidence="8">
    <location>
        <position position="301"/>
    </location>
</feature>
<gene>
    <name evidence="9" type="primary">msrA</name>
    <name evidence="8" type="synonym">msrB</name>
    <name evidence="11" type="ORF">RUMHYD_03861</name>
</gene>
<evidence type="ECO:0000256" key="5">
    <source>
        <dbReference type="ARBA" id="ARBA00047806"/>
    </source>
</evidence>
<comment type="similarity">
    <text evidence="8">Belongs to the MsrB Met sulfoxide reductase family.</text>
</comment>
<comment type="similarity">
    <text evidence="2">In the N-terminal section; belongs to the MsrA Met sulfoxide reductase family.</text>
</comment>
<reference evidence="11 12" key="2">
    <citation type="submission" date="2009-02" db="EMBL/GenBank/DDBJ databases">
        <title>Draft genome sequence of Blautia hydrogenotrophica DSM 10507 (Ruminococcus hydrogenotrophicus DSM 10507).</title>
        <authorList>
            <person name="Sudarsanam P."/>
            <person name="Ley R."/>
            <person name="Guruge J."/>
            <person name="Turnbaugh P.J."/>
            <person name="Mahowald M."/>
            <person name="Liep D."/>
            <person name="Gordon J."/>
        </authorList>
    </citation>
    <scope>NUCLEOTIDE SEQUENCE [LARGE SCALE GENOMIC DNA]</scope>
    <source>
        <strain evidence="12">DSM 10507 / JCM 14656 / S5a33</strain>
    </source>
</reference>
<comment type="catalytic activity">
    <reaction evidence="7 9">
        <text>[thioredoxin]-disulfide + L-methionine + H2O = L-methionine (S)-S-oxide + [thioredoxin]-dithiol</text>
        <dbReference type="Rhea" id="RHEA:19993"/>
        <dbReference type="Rhea" id="RHEA-COMP:10698"/>
        <dbReference type="Rhea" id="RHEA-COMP:10700"/>
        <dbReference type="ChEBI" id="CHEBI:15377"/>
        <dbReference type="ChEBI" id="CHEBI:29950"/>
        <dbReference type="ChEBI" id="CHEBI:50058"/>
        <dbReference type="ChEBI" id="CHEBI:57844"/>
        <dbReference type="ChEBI" id="CHEBI:58772"/>
        <dbReference type="EC" id="1.8.4.11"/>
    </reaction>
</comment>
<dbReference type="InterPro" id="IPR036509">
    <property type="entry name" value="Met_Sox_Rdtase_MsrA_sf"/>
</dbReference>
<comment type="catalytic activity">
    <reaction evidence="5 9">
        <text>L-methionyl-[protein] + [thioredoxin]-disulfide + H2O = L-methionyl-(S)-S-oxide-[protein] + [thioredoxin]-dithiol</text>
        <dbReference type="Rhea" id="RHEA:14217"/>
        <dbReference type="Rhea" id="RHEA-COMP:10698"/>
        <dbReference type="Rhea" id="RHEA-COMP:10700"/>
        <dbReference type="Rhea" id="RHEA-COMP:12313"/>
        <dbReference type="Rhea" id="RHEA-COMP:12315"/>
        <dbReference type="ChEBI" id="CHEBI:15377"/>
        <dbReference type="ChEBI" id="CHEBI:16044"/>
        <dbReference type="ChEBI" id="CHEBI:29950"/>
        <dbReference type="ChEBI" id="CHEBI:44120"/>
        <dbReference type="ChEBI" id="CHEBI:50058"/>
        <dbReference type="EC" id="1.8.4.11"/>
    </reaction>
</comment>
<dbReference type="SUPFAM" id="SSF51316">
    <property type="entry name" value="Mss4-like"/>
    <property type="match status" value="1"/>
</dbReference>
<feature type="active site" evidence="9">
    <location>
        <position position="11"/>
    </location>
</feature>
<dbReference type="GO" id="GO:0033744">
    <property type="term" value="F:L-methionine:thioredoxin-disulfide S-oxidoreductase activity"/>
    <property type="evidence" value="ECO:0007669"/>
    <property type="project" value="RHEA"/>
</dbReference>
<dbReference type="GO" id="GO:0033743">
    <property type="term" value="F:peptide-methionine (R)-S-oxide reductase activity"/>
    <property type="evidence" value="ECO:0007669"/>
    <property type="project" value="UniProtKB-UniRule"/>
</dbReference>
<keyword evidence="4" id="KW-0511">Multifunctional enzyme</keyword>
<sequence length="328" mass="37664">MLKEIYLAGGCFWGLEAYLKRLPGVVQTQTGYANGRTESPTYQDVCHRHTGHAETVKTVYQPEILSLALLLKAFFRVIDPTSENRQGWDIGEQYRTGIYYLEEEDLPVIWQAVQQQQKKYEESIVTQVERLENFYLAEDYHQNYLEKYPAGYCHIHLGEAEAFIEEEGLRQLQRGSERIQAGAYQRPADEILRENLTDIQYHVTQNGGTELPYQNEYDRHFEKGIYVDVTTGEPLFASSDKFQSGCGWPAFTKPIAPEVLREKMDTSYGMLRTEVRSRAGDAHLGHVFEDGPVQTGGLRYCINSAALRFVAYEDMEREGYGNLKELVK</sequence>
<dbReference type="GO" id="GO:0030091">
    <property type="term" value="P:protein repair"/>
    <property type="evidence" value="ECO:0007669"/>
    <property type="project" value="InterPro"/>
</dbReference>
<organism evidence="11 12">
    <name type="scientific">Blautia hydrogenotrophica (strain DSM 10507 / JCM 14656 / S5a33)</name>
    <name type="common">Ruminococcus hydrogenotrophicus</name>
    <dbReference type="NCBI Taxonomy" id="476272"/>
    <lineage>
        <taxon>Bacteria</taxon>
        <taxon>Bacillati</taxon>
        <taxon>Bacillota</taxon>
        <taxon>Clostridia</taxon>
        <taxon>Lachnospirales</taxon>
        <taxon>Lachnospiraceae</taxon>
        <taxon>Blautia</taxon>
    </lineage>
</organism>
<proteinExistence type="inferred from homology"/>
<dbReference type="NCBIfam" id="TIGR00357">
    <property type="entry name" value="peptide-methionine (R)-S-oxide reductase MsrB"/>
    <property type="match status" value="1"/>
</dbReference>
<dbReference type="PANTHER" id="PTHR10173:SF52">
    <property type="entry name" value="METHIONINE-R-SULFOXIDE REDUCTASE B1"/>
    <property type="match status" value="1"/>
</dbReference>
<dbReference type="EC" id="1.8.4.12" evidence="8"/>
<comment type="similarity">
    <text evidence="9">Belongs to the MsrA Met sulfoxide reductase family.</text>
</comment>
<dbReference type="EC" id="1.8.4.11" evidence="9"/>
<keyword evidence="3 8" id="KW-0560">Oxidoreductase</keyword>
<dbReference type="InterPro" id="IPR002569">
    <property type="entry name" value="Met_Sox_Rdtase_MsrA_dom"/>
</dbReference>
<evidence type="ECO:0000313" key="12">
    <source>
        <dbReference type="Proteomes" id="UP000003100"/>
    </source>
</evidence>
<dbReference type="GO" id="GO:0006979">
    <property type="term" value="P:response to oxidative stress"/>
    <property type="evidence" value="ECO:0007669"/>
    <property type="project" value="InterPro"/>
</dbReference>
<evidence type="ECO:0000256" key="6">
    <source>
        <dbReference type="ARBA" id="ARBA00048488"/>
    </source>
</evidence>
<dbReference type="SUPFAM" id="SSF55068">
    <property type="entry name" value="Peptide methionine sulfoxide reductase"/>
    <property type="match status" value="1"/>
</dbReference>
<dbReference type="Gene3D" id="2.170.150.20">
    <property type="entry name" value="Peptide methionine sulfoxide reductase"/>
    <property type="match status" value="1"/>
</dbReference>
<dbReference type="EMBL" id="ACBZ01000210">
    <property type="protein sequence ID" value="EEG47267.1"/>
    <property type="molecule type" value="Genomic_DNA"/>
</dbReference>
<evidence type="ECO:0000256" key="2">
    <source>
        <dbReference type="ARBA" id="ARBA00011017"/>
    </source>
</evidence>
<dbReference type="GO" id="GO:0005737">
    <property type="term" value="C:cytoplasm"/>
    <property type="evidence" value="ECO:0007669"/>
    <property type="project" value="TreeGrafter"/>
</dbReference>
<dbReference type="Proteomes" id="UP000003100">
    <property type="component" value="Unassembled WGS sequence"/>
</dbReference>
<feature type="domain" description="MsrB" evidence="10">
    <location>
        <begin position="189"/>
        <end position="312"/>
    </location>
</feature>
<comment type="caution">
    <text evidence="8">Lacks conserved residue(s) required for the propagation of feature annotation.</text>
</comment>
<evidence type="ECO:0000256" key="1">
    <source>
        <dbReference type="ARBA" id="ARBA00008076"/>
    </source>
</evidence>
<reference evidence="11 12" key="1">
    <citation type="submission" date="2009-01" db="EMBL/GenBank/DDBJ databases">
        <authorList>
            <person name="Fulton L."/>
            <person name="Clifton S."/>
            <person name="Fulton B."/>
            <person name="Xu J."/>
            <person name="Minx P."/>
            <person name="Pepin K.H."/>
            <person name="Johnson M."/>
            <person name="Bhonagiri V."/>
            <person name="Nash W.E."/>
            <person name="Mardis E.R."/>
            <person name="Wilson R.K."/>
        </authorList>
    </citation>
    <scope>NUCLEOTIDE SEQUENCE [LARGE SCALE GENOMIC DNA]</scope>
    <source>
        <strain evidence="12">DSM 10507 / JCM 14656 / S5a33</strain>
    </source>
</reference>
<dbReference type="eggNOG" id="COG0225">
    <property type="taxonomic scope" value="Bacteria"/>
</dbReference>
<evidence type="ECO:0000256" key="9">
    <source>
        <dbReference type="HAMAP-Rule" id="MF_01401"/>
    </source>
</evidence>
<comment type="similarity">
    <text evidence="1">In the C-terminal section; belongs to the MsrB Met sulfoxide reductase family.</text>
</comment>
<evidence type="ECO:0000256" key="3">
    <source>
        <dbReference type="ARBA" id="ARBA00023002"/>
    </source>
</evidence>
<keyword evidence="12" id="KW-1185">Reference proteome</keyword>
<dbReference type="FunFam" id="2.170.150.20:FF:000003">
    <property type="entry name" value="Peptide methionine sulfoxide reductase MsrB"/>
    <property type="match status" value="1"/>
</dbReference>
<evidence type="ECO:0000313" key="11">
    <source>
        <dbReference type="EMBL" id="EEG47267.1"/>
    </source>
</evidence>